<dbReference type="EMBL" id="LR797441">
    <property type="protein sequence ID" value="CAB4216963.1"/>
    <property type="molecule type" value="Genomic_DNA"/>
</dbReference>
<name>A0A6J5SNJ1_9CAUD</name>
<reference evidence="1" key="1">
    <citation type="submission" date="2020-05" db="EMBL/GenBank/DDBJ databases">
        <authorList>
            <person name="Chiriac C."/>
            <person name="Salcher M."/>
            <person name="Ghai R."/>
            <person name="Kavagutti S V."/>
        </authorList>
    </citation>
    <scope>NUCLEOTIDE SEQUENCE</scope>
</reference>
<proteinExistence type="predicted"/>
<evidence type="ECO:0000313" key="1">
    <source>
        <dbReference type="EMBL" id="CAB4216963.1"/>
    </source>
</evidence>
<accession>A0A6J5SNJ1</accession>
<organism evidence="1">
    <name type="scientific">uncultured Caudovirales phage</name>
    <dbReference type="NCBI Taxonomy" id="2100421"/>
    <lineage>
        <taxon>Viruses</taxon>
        <taxon>Duplodnaviria</taxon>
        <taxon>Heunggongvirae</taxon>
        <taxon>Uroviricota</taxon>
        <taxon>Caudoviricetes</taxon>
        <taxon>Peduoviridae</taxon>
        <taxon>Maltschvirus</taxon>
        <taxon>Maltschvirus maltsch</taxon>
    </lineage>
</organism>
<gene>
    <name evidence="1" type="ORF">UFOVP1502_3</name>
</gene>
<protein>
    <submittedName>
        <fullName evidence="1">Uncharacterized protein</fullName>
    </submittedName>
</protein>
<sequence length="86" mass="9683">MGLIVWCQFETIETFTVWHETLKISLGYPFPSVDSNGNECSPMNVDYTRAEIVAENDCRAFVDSEHSIGLIECEAPPRKPTPYDLG</sequence>